<evidence type="ECO:0000256" key="1">
    <source>
        <dbReference type="ARBA" id="ARBA00006484"/>
    </source>
</evidence>
<dbReference type="EMBL" id="LQCI01000034">
    <property type="protein sequence ID" value="KZB81326.1"/>
    <property type="molecule type" value="Genomic_DNA"/>
</dbReference>
<evidence type="ECO:0000313" key="6">
    <source>
        <dbReference type="Proteomes" id="UP000186883"/>
    </source>
</evidence>
<dbReference type="InterPro" id="IPR002347">
    <property type="entry name" value="SDR_fam"/>
</dbReference>
<proteinExistence type="inferred from homology"/>
<dbReference type="Proteomes" id="UP000186883">
    <property type="component" value="Unassembled WGS sequence"/>
</dbReference>
<dbReference type="SUPFAM" id="SSF51735">
    <property type="entry name" value="NAD(P)-binding Rossmann-fold domains"/>
    <property type="match status" value="1"/>
</dbReference>
<protein>
    <recommendedName>
        <fullName evidence="7">Short-chain dehydrogenase</fullName>
    </recommendedName>
</protein>
<sequence>MVLSFGQASTIHSGSMSTIGRAGFATIAPSNASEHGVISLTKVAALEYADKNIQVNAFAPGAVDTPMLRRAAEAFGLTCEQIERDYPIKRIVRPEELATVVMWLSSPESSAVTGTDVDASGGYLTG</sequence>
<comment type="caution">
    <text evidence="3">The sequence shown here is derived from an EMBL/GenBank/DDBJ whole genome shotgun (WGS) entry which is preliminary data.</text>
</comment>
<reference evidence="3 5" key="1">
    <citation type="submission" date="2015-12" db="EMBL/GenBank/DDBJ databases">
        <title>Amycolatopsis regifaucium genome sequencing and assembly.</title>
        <authorList>
            <person name="Mayilraj S."/>
        </authorList>
    </citation>
    <scope>NUCLEOTIDE SEQUENCE [LARGE SCALE GENOMIC DNA]</scope>
    <source>
        <strain evidence="3 5">GY080</strain>
    </source>
</reference>
<keyword evidence="6" id="KW-1185">Reference proteome</keyword>
<evidence type="ECO:0000313" key="3">
    <source>
        <dbReference type="EMBL" id="KZB81326.1"/>
    </source>
</evidence>
<dbReference type="GO" id="GO:0016491">
    <property type="term" value="F:oxidoreductase activity"/>
    <property type="evidence" value="ECO:0007669"/>
    <property type="project" value="UniProtKB-KW"/>
</dbReference>
<dbReference type="AlphaFoldDB" id="A0A154M9W7"/>
<dbReference type="PANTHER" id="PTHR24321">
    <property type="entry name" value="DEHYDROGENASES, SHORT CHAIN"/>
    <property type="match status" value="1"/>
</dbReference>
<comment type="similarity">
    <text evidence="1">Belongs to the short-chain dehydrogenases/reductases (SDR) family.</text>
</comment>
<dbReference type="EMBL" id="LOBU02000021">
    <property type="protein sequence ID" value="OKA04592.1"/>
    <property type="molecule type" value="Genomic_DNA"/>
</dbReference>
<evidence type="ECO:0000313" key="4">
    <source>
        <dbReference type="EMBL" id="OKA04592.1"/>
    </source>
</evidence>
<accession>A0A154M9W7</accession>
<evidence type="ECO:0000256" key="2">
    <source>
        <dbReference type="ARBA" id="ARBA00023002"/>
    </source>
</evidence>
<dbReference type="Proteomes" id="UP000076321">
    <property type="component" value="Unassembled WGS sequence"/>
</dbReference>
<name>A0A154M9W7_9PSEU</name>
<reference evidence="4 6" key="2">
    <citation type="submission" date="2016-11" db="EMBL/GenBank/DDBJ databases">
        <title>Genome sequencing of Amycolatopsis regifaucium.</title>
        <authorList>
            <person name="Mayilraj S."/>
            <person name="Kaur N."/>
        </authorList>
    </citation>
    <scope>NUCLEOTIDE SEQUENCE [LARGE SCALE GENOMIC DNA]</scope>
    <source>
        <strain evidence="4 6">GY080</strain>
    </source>
</reference>
<dbReference type="Pfam" id="PF13561">
    <property type="entry name" value="adh_short_C2"/>
    <property type="match status" value="1"/>
</dbReference>
<dbReference type="InterPro" id="IPR036291">
    <property type="entry name" value="NAD(P)-bd_dom_sf"/>
</dbReference>
<organism evidence="3 5">
    <name type="scientific">Amycolatopsis regifaucium</name>
    <dbReference type="NCBI Taxonomy" id="546365"/>
    <lineage>
        <taxon>Bacteria</taxon>
        <taxon>Bacillati</taxon>
        <taxon>Actinomycetota</taxon>
        <taxon>Actinomycetes</taxon>
        <taxon>Pseudonocardiales</taxon>
        <taxon>Pseudonocardiaceae</taxon>
        <taxon>Amycolatopsis</taxon>
    </lineage>
</organism>
<dbReference type="Gene3D" id="3.40.50.720">
    <property type="entry name" value="NAD(P)-binding Rossmann-like Domain"/>
    <property type="match status" value="1"/>
</dbReference>
<dbReference type="PANTHER" id="PTHR24321:SF8">
    <property type="entry name" value="ESTRADIOL 17-BETA-DEHYDROGENASE 8-RELATED"/>
    <property type="match status" value="1"/>
</dbReference>
<evidence type="ECO:0008006" key="7">
    <source>
        <dbReference type="Google" id="ProtNLM"/>
    </source>
</evidence>
<gene>
    <name evidence="4" type="ORF">ATP06_0229730</name>
    <name evidence="3" type="ORF">AVL48_04720</name>
</gene>
<evidence type="ECO:0000313" key="5">
    <source>
        <dbReference type="Proteomes" id="UP000076321"/>
    </source>
</evidence>
<keyword evidence="2" id="KW-0560">Oxidoreductase</keyword>